<evidence type="ECO:0000313" key="2">
    <source>
        <dbReference type="Proteomes" id="UP000663879"/>
    </source>
</evidence>
<accession>A0A814B934</accession>
<dbReference type="AlphaFoldDB" id="A0A814B934"/>
<keyword evidence="2" id="KW-1185">Reference proteome</keyword>
<gene>
    <name evidence="1" type="ORF">OXX778_LOCUS12474</name>
</gene>
<sequence>MPFYKISYWNVHKRVEKNLPRSNNSIEAWHKSLSQDIGSHPSVNKLAKHLKSEQHLTDVLLEQIRGGLVYPRKKSEIIRDSEIESRRFDCFKHCSQQNNCEYLKYKSNECFLYLSLSSNEPLDNGTFWFKYNQNKIFSGCTITTITTTAAFYYNSGLATNYSISSMINNGFEKVFDKFYSHQTNYSDIANATRNCNSNSIFCAGGGLINSDFLDLVACGNCFQILTNTTLNTPKLVGSVYWYLTPGKSFGFSPSFKITQATSDTYNESDPLRLSWHIDQPLGGWRLGSLTLNDERYRKVLMVKN</sequence>
<reference evidence="1" key="1">
    <citation type="submission" date="2021-02" db="EMBL/GenBank/DDBJ databases">
        <authorList>
            <person name="Nowell W R."/>
        </authorList>
    </citation>
    <scope>NUCLEOTIDE SEQUENCE</scope>
    <source>
        <strain evidence="1">Ploen Becks lab</strain>
    </source>
</reference>
<organism evidence="1 2">
    <name type="scientific">Brachionus calyciflorus</name>
    <dbReference type="NCBI Taxonomy" id="104777"/>
    <lineage>
        <taxon>Eukaryota</taxon>
        <taxon>Metazoa</taxon>
        <taxon>Spiralia</taxon>
        <taxon>Gnathifera</taxon>
        <taxon>Rotifera</taxon>
        <taxon>Eurotatoria</taxon>
        <taxon>Monogononta</taxon>
        <taxon>Pseudotrocha</taxon>
        <taxon>Ploima</taxon>
        <taxon>Brachionidae</taxon>
        <taxon>Brachionus</taxon>
    </lineage>
</organism>
<dbReference type="OrthoDB" id="283037at2759"/>
<name>A0A814B934_9BILA</name>
<dbReference type="EMBL" id="CAJNOC010002266">
    <property type="protein sequence ID" value="CAF0922766.1"/>
    <property type="molecule type" value="Genomic_DNA"/>
</dbReference>
<proteinExistence type="predicted"/>
<dbReference type="Proteomes" id="UP000663879">
    <property type="component" value="Unassembled WGS sequence"/>
</dbReference>
<evidence type="ECO:0000313" key="1">
    <source>
        <dbReference type="EMBL" id="CAF0922766.1"/>
    </source>
</evidence>
<protein>
    <submittedName>
        <fullName evidence="1">Uncharacterized protein</fullName>
    </submittedName>
</protein>
<comment type="caution">
    <text evidence="1">The sequence shown here is derived from an EMBL/GenBank/DDBJ whole genome shotgun (WGS) entry which is preliminary data.</text>
</comment>